<dbReference type="Gene3D" id="3.30.565.10">
    <property type="entry name" value="Histidine kinase-like ATPase, C-terminal domain"/>
    <property type="match status" value="1"/>
</dbReference>
<dbReference type="SUPFAM" id="SSF55874">
    <property type="entry name" value="ATPase domain of HSP90 chaperone/DNA topoisomerase II/histidine kinase"/>
    <property type="match status" value="1"/>
</dbReference>
<feature type="domain" description="Histidine kinase" evidence="5">
    <location>
        <begin position="335"/>
        <end position="566"/>
    </location>
</feature>
<dbReference type="CDD" id="cd00082">
    <property type="entry name" value="HisKA"/>
    <property type="match status" value="1"/>
</dbReference>
<keyword evidence="6" id="KW-0418">Kinase</keyword>
<dbReference type="InterPro" id="IPR003594">
    <property type="entry name" value="HATPase_dom"/>
</dbReference>
<evidence type="ECO:0000313" key="6">
    <source>
        <dbReference type="EMBL" id="MFC0348288.1"/>
    </source>
</evidence>
<proteinExistence type="predicted"/>
<dbReference type="SUPFAM" id="SSF47384">
    <property type="entry name" value="Homodimeric domain of signal transducing histidine kinase"/>
    <property type="match status" value="1"/>
</dbReference>
<gene>
    <name evidence="6" type="ORF">ACFFJH_00560</name>
</gene>
<dbReference type="InterPro" id="IPR004358">
    <property type="entry name" value="Sig_transdc_His_kin-like_C"/>
</dbReference>
<name>A0ABV6I8Z2_9BURK</name>
<evidence type="ECO:0000313" key="7">
    <source>
        <dbReference type="Proteomes" id="UP001589844"/>
    </source>
</evidence>
<dbReference type="InterPro" id="IPR036097">
    <property type="entry name" value="HisK_dim/P_sf"/>
</dbReference>
<dbReference type="Pfam" id="PF02518">
    <property type="entry name" value="HATPase_c"/>
    <property type="match status" value="1"/>
</dbReference>
<keyword evidence="3" id="KW-0597">Phosphoprotein</keyword>
<feature type="transmembrane region" description="Helical" evidence="4">
    <location>
        <begin position="246"/>
        <end position="264"/>
    </location>
</feature>
<dbReference type="RefSeq" id="WP_390209327.1">
    <property type="nucleotide sequence ID" value="NZ_JBHLXJ010000002.1"/>
</dbReference>
<dbReference type="InterPro" id="IPR005467">
    <property type="entry name" value="His_kinase_dom"/>
</dbReference>
<organism evidence="6 7">
    <name type="scientific">Undibacterium danionis</name>
    <dbReference type="NCBI Taxonomy" id="1812100"/>
    <lineage>
        <taxon>Bacteria</taxon>
        <taxon>Pseudomonadati</taxon>
        <taxon>Pseudomonadota</taxon>
        <taxon>Betaproteobacteria</taxon>
        <taxon>Burkholderiales</taxon>
        <taxon>Oxalobacteraceae</taxon>
        <taxon>Undibacterium</taxon>
    </lineage>
</organism>
<keyword evidence="4" id="KW-0472">Membrane</keyword>
<dbReference type="Gene3D" id="1.10.287.130">
    <property type="match status" value="1"/>
</dbReference>
<protein>
    <recommendedName>
        <fullName evidence="2">histidine kinase</fullName>
        <ecNumber evidence="2">2.7.13.3</ecNumber>
    </recommendedName>
</protein>
<feature type="transmembrane region" description="Helical" evidence="4">
    <location>
        <begin position="12"/>
        <end position="31"/>
    </location>
</feature>
<keyword evidence="4" id="KW-1133">Transmembrane helix</keyword>
<evidence type="ECO:0000259" key="5">
    <source>
        <dbReference type="PROSITE" id="PS50109"/>
    </source>
</evidence>
<dbReference type="PROSITE" id="PS50109">
    <property type="entry name" value="HIS_KIN"/>
    <property type="match status" value="1"/>
</dbReference>
<dbReference type="PANTHER" id="PTHR43065">
    <property type="entry name" value="SENSOR HISTIDINE KINASE"/>
    <property type="match status" value="1"/>
</dbReference>
<sequence>MNSRTSPSPSDRLANTLMLGLIFITLLALYANENWMPRRITINAQSDYIITGIDDRAEGGHSIAKLRKDDQGIHLDCNIHAGYQWPFCEIEIRLNRLTSSNQLLGSESDKGSNTAIQGLDLTQFDSLNIKLRSDGPEGSHPVRVFLRNYNPAYSKASLGSSLKPHEIVYDPNQAISIANFKLSQFMVASWWTQENPTSIDHIGPELDNVIALSFTTAGNVTPGAHRITLESVEFVGLWISAENFRLGIIFIWIIAFLSYLTLAWRRSKLDLLESNKLREALKHANEILEIRVEERTRALASSNSHLIETLQNLEGTRHELVQNEKNAALGALVSGVAHELNTPIGNALLVSSTLSDKIKELEFASENKFTRKALQDFLTESYRGTAILQQNLERAASLISSFKQLSADQHSEQRREFSLINVVDETRLAMLPSIAQTQHIFQCDVDAAITMHAYPGPLSQILINLINNALLHAFEGIPQGHMLLTAKLVDDDKVEIIFSDNGNGIPATVLRRVFEPFFTTKLGKGGSGLGMHLAHTVVTQVFGGKIDIESVPGEGTSIRMVLPLIAPDLDQSVIKVGAPKDVVKDYQLFLDGRAVTSITDFSGHHSRRDVVEFAFFICALQTALPEANYKIIAIDSYANGLEQLRTSSITTLATTCWQSDLGTYTEEIYQSEAIIADGKSLVGIYTYPQNQHALACKTLNDLRQLRFVSNRDWSADWNTLERLGIMHCLDVKTWRQMVYMVSSGEVDALLAPFSTAHHMTIELDDCQLVPVPNLRIALRGSRHFACDTSAHGKMIADKVFPELQTQVQNGRFELALQQCGFFNAATEHWTIL</sequence>
<accession>A0ABV6I8Z2</accession>
<evidence type="ECO:0000256" key="1">
    <source>
        <dbReference type="ARBA" id="ARBA00000085"/>
    </source>
</evidence>
<dbReference type="SUPFAM" id="SSF53850">
    <property type="entry name" value="Periplasmic binding protein-like II"/>
    <property type="match status" value="1"/>
</dbReference>
<dbReference type="InterPro" id="IPR036890">
    <property type="entry name" value="HATPase_C_sf"/>
</dbReference>
<dbReference type="GO" id="GO:0016301">
    <property type="term" value="F:kinase activity"/>
    <property type="evidence" value="ECO:0007669"/>
    <property type="project" value="UniProtKB-KW"/>
</dbReference>
<evidence type="ECO:0000256" key="4">
    <source>
        <dbReference type="SAM" id="Phobius"/>
    </source>
</evidence>
<dbReference type="EMBL" id="JBHLXJ010000002">
    <property type="protein sequence ID" value="MFC0348288.1"/>
    <property type="molecule type" value="Genomic_DNA"/>
</dbReference>
<comment type="caution">
    <text evidence="6">The sequence shown here is derived from an EMBL/GenBank/DDBJ whole genome shotgun (WGS) entry which is preliminary data.</text>
</comment>
<dbReference type="SMART" id="SM00387">
    <property type="entry name" value="HATPase_c"/>
    <property type="match status" value="1"/>
</dbReference>
<dbReference type="InterPro" id="IPR003661">
    <property type="entry name" value="HisK_dim/P_dom"/>
</dbReference>
<evidence type="ECO:0000256" key="3">
    <source>
        <dbReference type="ARBA" id="ARBA00022553"/>
    </source>
</evidence>
<comment type="catalytic activity">
    <reaction evidence="1">
        <text>ATP + protein L-histidine = ADP + protein N-phospho-L-histidine.</text>
        <dbReference type="EC" id="2.7.13.3"/>
    </reaction>
</comment>
<keyword evidence="7" id="KW-1185">Reference proteome</keyword>
<dbReference type="EC" id="2.7.13.3" evidence="2"/>
<evidence type="ECO:0000256" key="2">
    <source>
        <dbReference type="ARBA" id="ARBA00012438"/>
    </source>
</evidence>
<keyword evidence="6" id="KW-0808">Transferase</keyword>
<keyword evidence="4" id="KW-0812">Transmembrane</keyword>
<dbReference type="Proteomes" id="UP001589844">
    <property type="component" value="Unassembled WGS sequence"/>
</dbReference>
<reference evidence="6 7" key="1">
    <citation type="submission" date="2024-09" db="EMBL/GenBank/DDBJ databases">
        <authorList>
            <person name="Sun Q."/>
            <person name="Mori K."/>
        </authorList>
    </citation>
    <scope>NUCLEOTIDE SEQUENCE [LARGE SCALE GENOMIC DNA]</scope>
    <source>
        <strain evidence="6 7">CCM 8677</strain>
    </source>
</reference>
<dbReference type="PRINTS" id="PR00344">
    <property type="entry name" value="BCTRLSENSOR"/>
</dbReference>